<comment type="similarity">
    <text evidence="1">Belongs to the LysR transcriptional regulatory family.</text>
</comment>
<dbReference type="GO" id="GO:0003700">
    <property type="term" value="F:DNA-binding transcription factor activity"/>
    <property type="evidence" value="ECO:0007669"/>
    <property type="project" value="InterPro"/>
</dbReference>
<evidence type="ECO:0000256" key="1">
    <source>
        <dbReference type="ARBA" id="ARBA00009437"/>
    </source>
</evidence>
<gene>
    <name evidence="6" type="ORF">BBI10_24780</name>
</gene>
<dbReference type="RefSeq" id="WP_065992619.1">
    <property type="nucleotide sequence ID" value="NZ_MDEN01000069.1"/>
</dbReference>
<proteinExistence type="inferred from homology"/>
<comment type="caution">
    <text evidence="6">The sequence shown here is derived from an EMBL/GenBank/DDBJ whole genome shotgun (WGS) entry which is preliminary data.</text>
</comment>
<evidence type="ECO:0000256" key="3">
    <source>
        <dbReference type="ARBA" id="ARBA00023125"/>
    </source>
</evidence>
<dbReference type="FunFam" id="1.10.10.10:FF:000001">
    <property type="entry name" value="LysR family transcriptional regulator"/>
    <property type="match status" value="1"/>
</dbReference>
<dbReference type="SUPFAM" id="SSF46785">
    <property type="entry name" value="Winged helix' DNA-binding domain"/>
    <property type="match status" value="1"/>
</dbReference>
<protein>
    <submittedName>
        <fullName evidence="6">LysR family transcriptional regulator</fullName>
    </submittedName>
</protein>
<dbReference type="Pfam" id="PF03466">
    <property type="entry name" value="LysR_substrate"/>
    <property type="match status" value="1"/>
</dbReference>
<evidence type="ECO:0000313" key="7">
    <source>
        <dbReference type="Proteomes" id="UP000095143"/>
    </source>
</evidence>
<feature type="domain" description="HTH lysR-type" evidence="5">
    <location>
        <begin position="1"/>
        <end position="59"/>
    </location>
</feature>
<organism evidence="6 7">
    <name type="scientific">Pseudomonas graminis</name>
    <dbReference type="NCBI Taxonomy" id="158627"/>
    <lineage>
        <taxon>Bacteria</taxon>
        <taxon>Pseudomonadati</taxon>
        <taxon>Pseudomonadota</taxon>
        <taxon>Gammaproteobacteria</taxon>
        <taxon>Pseudomonadales</taxon>
        <taxon>Pseudomonadaceae</taxon>
        <taxon>Pseudomonas</taxon>
    </lineage>
</organism>
<keyword evidence="3" id="KW-0238">DNA-binding</keyword>
<dbReference type="CDD" id="cd08422">
    <property type="entry name" value="PBP2_CrgA_like"/>
    <property type="match status" value="1"/>
</dbReference>
<keyword evidence="4" id="KW-0804">Transcription</keyword>
<dbReference type="InterPro" id="IPR005119">
    <property type="entry name" value="LysR_subst-bd"/>
</dbReference>
<dbReference type="Gene3D" id="1.10.10.10">
    <property type="entry name" value="Winged helix-like DNA-binding domain superfamily/Winged helix DNA-binding domain"/>
    <property type="match status" value="1"/>
</dbReference>
<dbReference type="Pfam" id="PF00126">
    <property type="entry name" value="HTH_1"/>
    <property type="match status" value="1"/>
</dbReference>
<dbReference type="PANTHER" id="PTHR30537:SF10">
    <property type="entry name" value="TRANSCRIPTIONAL REGULATOR-RELATED"/>
    <property type="match status" value="1"/>
</dbReference>
<dbReference type="GO" id="GO:0006351">
    <property type="term" value="P:DNA-templated transcription"/>
    <property type="evidence" value="ECO:0007669"/>
    <property type="project" value="TreeGrafter"/>
</dbReference>
<dbReference type="EMBL" id="MDEN01000069">
    <property type="protein sequence ID" value="OCX11404.1"/>
    <property type="molecule type" value="Genomic_DNA"/>
</dbReference>
<dbReference type="AlphaFoldDB" id="A0A1C2D9I9"/>
<dbReference type="PANTHER" id="PTHR30537">
    <property type="entry name" value="HTH-TYPE TRANSCRIPTIONAL REGULATOR"/>
    <property type="match status" value="1"/>
</dbReference>
<dbReference type="Gene3D" id="3.40.190.290">
    <property type="match status" value="1"/>
</dbReference>
<dbReference type="InterPro" id="IPR058163">
    <property type="entry name" value="LysR-type_TF_proteobact-type"/>
</dbReference>
<dbReference type="InterPro" id="IPR000847">
    <property type="entry name" value="LysR_HTH_N"/>
</dbReference>
<keyword evidence="2" id="KW-0805">Transcription regulation</keyword>
<evidence type="ECO:0000259" key="5">
    <source>
        <dbReference type="PROSITE" id="PS50931"/>
    </source>
</evidence>
<dbReference type="GO" id="GO:0043565">
    <property type="term" value="F:sequence-specific DNA binding"/>
    <property type="evidence" value="ECO:0007669"/>
    <property type="project" value="TreeGrafter"/>
</dbReference>
<reference evidence="6 7" key="1">
    <citation type="submission" date="2016-08" db="EMBL/GenBank/DDBJ databases">
        <title>Whole genome sequence of Pseudomonas graminis strain UASWS1507, a potential biological control agent for agriculture.</title>
        <authorList>
            <person name="Crovadore J."/>
            <person name="Calmin G."/>
            <person name="Chablais R."/>
            <person name="Cochard B."/>
            <person name="Lefort F."/>
        </authorList>
    </citation>
    <scope>NUCLEOTIDE SEQUENCE [LARGE SCALE GENOMIC DNA]</scope>
    <source>
        <strain evidence="6 7">UASWS1507</strain>
    </source>
</reference>
<name>A0A1C2D9I9_9PSED</name>
<dbReference type="PROSITE" id="PS50931">
    <property type="entry name" value="HTH_LYSR"/>
    <property type="match status" value="1"/>
</dbReference>
<sequence length="302" mass="34082">MSEMDDLAAFAMLVEANSFTLAAQWLDTSTSQLSKRISKLEKNFGVTLLHRTTRSLTLTSAGAILLPEARALLAQRDRVRDAMAYLSESLIGTVRLTVPVSLGETFFEGLLSEFAHTYPDVQVELDLNNHFRDMRRDGFDLGIRSSVGIDERLVAKPLLSLQELTCASPNYLAKHGTPQTPEELRVHRCLLNSHHSGRESWAYHQKHELTRVNVRGTFASNHYGLLKKAALVGAGIARLPSYMVHEELKAGRLHWLLRDYQTPVSSLYLVHPFEGRLPRRVKVMADYLTEWFERSTAVLEAL</sequence>
<dbReference type="SUPFAM" id="SSF53850">
    <property type="entry name" value="Periplasmic binding protein-like II"/>
    <property type="match status" value="1"/>
</dbReference>
<dbReference type="InterPro" id="IPR036388">
    <property type="entry name" value="WH-like_DNA-bd_sf"/>
</dbReference>
<evidence type="ECO:0000313" key="6">
    <source>
        <dbReference type="EMBL" id="OCX11404.1"/>
    </source>
</evidence>
<accession>A0A1C2D9I9</accession>
<dbReference type="OrthoDB" id="9786526at2"/>
<dbReference type="InterPro" id="IPR036390">
    <property type="entry name" value="WH_DNA-bd_sf"/>
</dbReference>
<evidence type="ECO:0000256" key="2">
    <source>
        <dbReference type="ARBA" id="ARBA00023015"/>
    </source>
</evidence>
<dbReference type="Proteomes" id="UP000095143">
    <property type="component" value="Unassembled WGS sequence"/>
</dbReference>
<evidence type="ECO:0000256" key="4">
    <source>
        <dbReference type="ARBA" id="ARBA00023163"/>
    </source>
</evidence>